<proteinExistence type="predicted"/>
<dbReference type="RefSeq" id="XP_009526909.1">
    <property type="nucleotide sequence ID" value="XM_009528614.1"/>
</dbReference>
<feature type="compositionally biased region" description="Basic and acidic residues" evidence="1">
    <location>
        <begin position="179"/>
        <end position="195"/>
    </location>
</feature>
<keyword evidence="3" id="KW-1185">Reference proteome</keyword>
<protein>
    <submittedName>
        <fullName evidence="2">Uncharacterized protein</fullName>
    </submittedName>
</protein>
<dbReference type="KEGG" id="psoj:PHYSODRAFT_346260"/>
<dbReference type="InParanoid" id="G4ZE88"/>
<feature type="region of interest" description="Disordered" evidence="1">
    <location>
        <begin position="170"/>
        <end position="204"/>
    </location>
</feature>
<dbReference type="EMBL" id="JH159154">
    <property type="protein sequence ID" value="EGZ17851.1"/>
    <property type="molecule type" value="Genomic_DNA"/>
</dbReference>
<sequence length="242" mass="27305">MKVELQTDSPQECRALPARSIGSYHDGESSCRLFYVDPEGTASEKQAEGVEASNQDEDNIVRELALGAMIRFRKRLSNSRLTRNSEGALSETRITGEFSIMSTGVLPCTAHELTHVLSPDNTDRWNASMVELFGHDYSYGVKLRDHAVQRLQKLGSLITKAGDLALRRRLGTQQLVDPPRPDSERGEQPGRESLRKLRGSTHQPFEKKAVLSSLWQTRVRLMQRMRREAFALDSYVDCQDLS</sequence>
<dbReference type="Proteomes" id="UP000002640">
    <property type="component" value="Unassembled WGS sequence"/>
</dbReference>
<gene>
    <name evidence="2" type="ORF">PHYSODRAFT_346260</name>
</gene>
<accession>G4ZE88</accession>
<dbReference type="GeneID" id="20648770"/>
<dbReference type="AlphaFoldDB" id="G4ZE88"/>
<evidence type="ECO:0000313" key="3">
    <source>
        <dbReference type="Proteomes" id="UP000002640"/>
    </source>
</evidence>
<name>G4ZE88_PHYSP</name>
<evidence type="ECO:0000256" key="1">
    <source>
        <dbReference type="SAM" id="MobiDB-lite"/>
    </source>
</evidence>
<reference evidence="2 3" key="1">
    <citation type="journal article" date="2006" name="Science">
        <title>Phytophthora genome sequences uncover evolutionary origins and mechanisms of pathogenesis.</title>
        <authorList>
            <person name="Tyler B.M."/>
            <person name="Tripathy S."/>
            <person name="Zhang X."/>
            <person name="Dehal P."/>
            <person name="Jiang R.H."/>
            <person name="Aerts A."/>
            <person name="Arredondo F.D."/>
            <person name="Baxter L."/>
            <person name="Bensasson D."/>
            <person name="Beynon J.L."/>
            <person name="Chapman J."/>
            <person name="Damasceno C.M."/>
            <person name="Dorrance A.E."/>
            <person name="Dou D."/>
            <person name="Dickerman A.W."/>
            <person name="Dubchak I.L."/>
            <person name="Garbelotto M."/>
            <person name="Gijzen M."/>
            <person name="Gordon S.G."/>
            <person name="Govers F."/>
            <person name="Grunwald N.J."/>
            <person name="Huang W."/>
            <person name="Ivors K.L."/>
            <person name="Jones R.W."/>
            <person name="Kamoun S."/>
            <person name="Krampis K."/>
            <person name="Lamour K.H."/>
            <person name="Lee M.K."/>
            <person name="McDonald W.H."/>
            <person name="Medina M."/>
            <person name="Meijer H.J."/>
            <person name="Nordberg E.K."/>
            <person name="Maclean D.J."/>
            <person name="Ospina-Giraldo M.D."/>
            <person name="Morris P.F."/>
            <person name="Phuntumart V."/>
            <person name="Putnam N.H."/>
            <person name="Rash S."/>
            <person name="Rose J.K."/>
            <person name="Sakihama Y."/>
            <person name="Salamov A.A."/>
            <person name="Savidor A."/>
            <person name="Scheuring C.F."/>
            <person name="Smith B.M."/>
            <person name="Sobral B.W."/>
            <person name="Terry A."/>
            <person name="Torto-Alalibo T.A."/>
            <person name="Win J."/>
            <person name="Xu Z."/>
            <person name="Zhang H."/>
            <person name="Grigoriev I.V."/>
            <person name="Rokhsar D.S."/>
            <person name="Boore J.L."/>
        </authorList>
    </citation>
    <scope>NUCLEOTIDE SEQUENCE [LARGE SCALE GENOMIC DNA]</scope>
    <source>
        <strain evidence="2 3">P6497</strain>
    </source>
</reference>
<evidence type="ECO:0000313" key="2">
    <source>
        <dbReference type="EMBL" id="EGZ17851.1"/>
    </source>
</evidence>
<organism evidence="2 3">
    <name type="scientific">Phytophthora sojae (strain P6497)</name>
    <name type="common">Soybean stem and root rot agent</name>
    <name type="synonym">Phytophthora megasperma f. sp. glycines</name>
    <dbReference type="NCBI Taxonomy" id="1094619"/>
    <lineage>
        <taxon>Eukaryota</taxon>
        <taxon>Sar</taxon>
        <taxon>Stramenopiles</taxon>
        <taxon>Oomycota</taxon>
        <taxon>Peronosporomycetes</taxon>
        <taxon>Peronosporales</taxon>
        <taxon>Peronosporaceae</taxon>
        <taxon>Phytophthora</taxon>
    </lineage>
</organism>